<proteinExistence type="predicted"/>
<keyword evidence="2" id="KW-1185">Reference proteome</keyword>
<reference evidence="1 2" key="1">
    <citation type="submission" date="2016-01" db="EMBL/GenBank/DDBJ databases">
        <authorList>
            <person name="Oliw E.H."/>
        </authorList>
    </citation>
    <scope>NUCLEOTIDE SEQUENCE [LARGE SCALE GENOMIC DNA]</scope>
    <source>
        <strain evidence="1 2">FRB97</strain>
    </source>
</reference>
<accession>A0A250B826</accession>
<dbReference type="SUPFAM" id="SSF51230">
    <property type="entry name" value="Single hybrid motif"/>
    <property type="match status" value="1"/>
</dbReference>
<name>A0A250B826_9GAMM</name>
<evidence type="ECO:0008006" key="3">
    <source>
        <dbReference type="Google" id="ProtNLM"/>
    </source>
</evidence>
<dbReference type="InterPro" id="IPR011053">
    <property type="entry name" value="Single_hybrid_motif"/>
</dbReference>
<dbReference type="AlphaFoldDB" id="A0A250B826"/>
<dbReference type="KEGG" id="gqu:AWC35_23675"/>
<dbReference type="Gene3D" id="2.40.50.100">
    <property type="match status" value="1"/>
</dbReference>
<sequence length="137" mass="14700">MLAIAELRQIAHKISQSGVQDIEIAGSHYRVRMRCAPRYPQPRPQAEPLPVAQAEPENKVITAQRPGIIWFTHPLNGKAISTPGETVKPGALLALLSIGHLMLPVRSPVGGTLLEHCAANGSVVEYGSELVALAEND</sequence>
<gene>
    <name evidence="1" type="ORF">AWC35_23675</name>
</gene>
<dbReference type="Proteomes" id="UP000217182">
    <property type="component" value="Chromosome"/>
</dbReference>
<evidence type="ECO:0000313" key="2">
    <source>
        <dbReference type="Proteomes" id="UP000217182"/>
    </source>
</evidence>
<protein>
    <recommendedName>
        <fullName evidence="3">Lipoyl-binding domain-containing protein</fullName>
    </recommendedName>
</protein>
<dbReference type="EMBL" id="CP014136">
    <property type="protein sequence ID" value="ATA22092.1"/>
    <property type="molecule type" value="Genomic_DNA"/>
</dbReference>
<organism evidence="1 2">
    <name type="scientific">Gibbsiella quercinecans</name>
    <dbReference type="NCBI Taxonomy" id="929813"/>
    <lineage>
        <taxon>Bacteria</taxon>
        <taxon>Pseudomonadati</taxon>
        <taxon>Pseudomonadota</taxon>
        <taxon>Gammaproteobacteria</taxon>
        <taxon>Enterobacterales</taxon>
        <taxon>Yersiniaceae</taxon>
        <taxon>Gibbsiella</taxon>
    </lineage>
</organism>
<evidence type="ECO:0000313" key="1">
    <source>
        <dbReference type="EMBL" id="ATA22092.1"/>
    </source>
</evidence>